<name>A0AA88KQI5_NAELO</name>
<feature type="region of interest" description="Disordered" evidence="1">
    <location>
        <begin position="733"/>
        <end position="797"/>
    </location>
</feature>
<evidence type="ECO:0000256" key="1">
    <source>
        <dbReference type="SAM" id="MobiDB-lite"/>
    </source>
</evidence>
<comment type="caution">
    <text evidence="2">The sequence shown here is derived from an EMBL/GenBank/DDBJ whole genome shotgun (WGS) entry which is preliminary data.</text>
</comment>
<keyword evidence="3" id="KW-1185">Reference proteome</keyword>
<protein>
    <recommendedName>
        <fullName evidence="4">Vitellogenin domain-containing protein</fullName>
    </recommendedName>
</protein>
<evidence type="ECO:0000313" key="3">
    <source>
        <dbReference type="Proteomes" id="UP000816034"/>
    </source>
</evidence>
<accession>A0AA88KQI5</accession>
<organism evidence="2 3">
    <name type="scientific">Naegleria lovaniensis</name>
    <name type="common">Amoeba</name>
    <dbReference type="NCBI Taxonomy" id="51637"/>
    <lineage>
        <taxon>Eukaryota</taxon>
        <taxon>Discoba</taxon>
        <taxon>Heterolobosea</taxon>
        <taxon>Tetramitia</taxon>
        <taxon>Eutetramitia</taxon>
        <taxon>Vahlkampfiidae</taxon>
        <taxon>Naegleria</taxon>
    </lineage>
</organism>
<feature type="region of interest" description="Disordered" evidence="1">
    <location>
        <begin position="1216"/>
        <end position="1248"/>
    </location>
</feature>
<dbReference type="RefSeq" id="XP_044553718.1">
    <property type="nucleotide sequence ID" value="XM_044689172.1"/>
</dbReference>
<gene>
    <name evidence="2" type="ORF">C9374_013309</name>
</gene>
<evidence type="ECO:0000313" key="2">
    <source>
        <dbReference type="EMBL" id="KAG2391824.1"/>
    </source>
</evidence>
<evidence type="ECO:0008006" key="4">
    <source>
        <dbReference type="Google" id="ProtNLM"/>
    </source>
</evidence>
<dbReference type="Proteomes" id="UP000816034">
    <property type="component" value="Unassembled WGS sequence"/>
</dbReference>
<feature type="compositionally biased region" description="Basic residues" evidence="1">
    <location>
        <begin position="757"/>
        <end position="797"/>
    </location>
</feature>
<dbReference type="SUPFAM" id="SSF56968">
    <property type="entry name" value="Lipovitellin-phosvitin complex, beta-sheet shell regions"/>
    <property type="match status" value="1"/>
</dbReference>
<dbReference type="GO" id="GO:0005319">
    <property type="term" value="F:lipid transporter activity"/>
    <property type="evidence" value="ECO:0007669"/>
    <property type="project" value="InterPro"/>
</dbReference>
<dbReference type="EMBL" id="PYSW02000006">
    <property type="protein sequence ID" value="KAG2391824.1"/>
    <property type="molecule type" value="Genomic_DNA"/>
</dbReference>
<dbReference type="GeneID" id="68105762"/>
<feature type="compositionally biased region" description="Basic residues" evidence="1">
    <location>
        <begin position="734"/>
        <end position="748"/>
    </location>
</feature>
<sequence length="1432" mass="160667">MFDLLPSLKLQLSARRGLTFGLVFVLLVVSLSCCLALSREHIVSNRADSYTVSCPLDKSLVYKFKTTTLVGARGSDHKETSTTHDRKGKAGNAETVISGQLVLTCFGSTSPENNIMLVSFRNTIFAQYQGLNKGMKYRKLITRSDLTEKLNKNVMIVVQSKSAHIHKLIFHKSESRYVRSVKKGILRLLTTETRRKSRPQTDGFGGKYFKDYQRRMIKGKNSRRNLLSITQKYSHDDFISALPLDKRQIHYEGKHVVLLNLKKHVIQKGKMTVKMEFGVRKHPHVAFKKFEKLTKNYKRDKTPSTAPDAASADLETFYFGSIKLERVQNSVSSKQDKALEEAVKNLRQNGKQSSIGNEFEFENTFSVTKQDRREMKKLQRKSFSSKTFKNMLKSVKQTPASISVDMNKKLDVLAKYGQKYAVKAGKILLSEIKKGVSELNKSSGSKKDQVKSYMESLQSLVASIKSSSIQNRLVSLSSSHPMLANNYIYASIVIPLPTNAVYSFLKSLKNRGIKGLGKKSKEEKDQIKMNAFMAYADLASRLKDKKLQADIVKEILSRISSSKTATELETYVHALNNAGKAVDPRILFAFLNSKSVADSIKILLARNLEKRLQDDNNVDQLVNAILESNIGNTSPRVKAAVINAQAVREKHLRSGASVVHASRLHHRTRNEELKSAIKNYLFTVGSERAGKELAKTMKVTKKRGARKHHKRNKATLLSLDDMQALDDAQNVLGRRGRSGRPRLARKATAKSATKAVTSKKRGSAARRTTVRKAVKSKTASKARAKASSRAGRRKVGSKIKSAFKKVGQKIGNAAKTVGRGLKKAANWVKEKAMAAINAVKRLVERLKEKFGTAKFENQQACLPASATEGDQICLYNPDMIDFVRRQGDLSTIQKAKHFSFEKLVGSNSINLYCGALFYSGTTFVCNQDQKYFDFVLMGRVDVEANLFKKKVVLLEISAELAKRPQQPVNDKIFLKVFQTTFLNTHILPAKIRQMIDVCMSDSKPLFEKNFPKLVDVERAFQVGPVPVTFHINVALTTKVEFVYGICVDKLEASASLEPFVSISVSGSANIGIPVARAGVYVKGHFSYRLIPKLAFENCKLCVSLSHRVDDLGFEVGLNVKVVKWTKFWKLYGLLGTPYSKTLFEKCLALTTGGGAVRAISGNSHQNDSPDVNLITATSEGSTSTPDNQGHHIITPTELRKNHIDVASTATDYKPFFGPHATKLPAENEPSNEGSNEVEKESLRAPVESSKDSVWSSDFLKSHVSKDLLNKVGVENMRRLPLEYFELNRQDREKIPTDVYSLPPSDIKSYIKRLPRRYHKQEHVEIDQKSFSKVWSREVLERRLPSSVMEKVPIQYLRHLPDEVLRIRRRVLEEIPVEDFKGGKAGITNWICHHYEDLCLSLGGTPNIPHHKNGKVMRIKVNVNVDRKKNQTA</sequence>
<proteinExistence type="predicted"/>
<reference evidence="2 3" key="1">
    <citation type="journal article" date="2018" name="BMC Genomics">
        <title>The genome of Naegleria lovaniensis, the basis for a comparative approach to unravel pathogenicity factors of the human pathogenic amoeba N. fowleri.</title>
        <authorList>
            <person name="Liechti N."/>
            <person name="Schurch N."/>
            <person name="Bruggmann R."/>
            <person name="Wittwer M."/>
        </authorList>
    </citation>
    <scope>NUCLEOTIDE SEQUENCE [LARGE SCALE GENOMIC DNA]</scope>
    <source>
        <strain evidence="2 3">ATCC 30569</strain>
    </source>
</reference>
<dbReference type="InterPro" id="IPR015819">
    <property type="entry name" value="Lipid_transp_b-sht_shell"/>
</dbReference>